<name>A0ABY9WCF3_9BACI</name>
<dbReference type="GeneID" id="301125064"/>
<dbReference type="Proteomes" id="UP001303701">
    <property type="component" value="Chromosome"/>
</dbReference>
<accession>A0ABY9WCF3</accession>
<organism evidence="1 2">
    <name type="scientific">Aeribacillus composti</name>
    <dbReference type="NCBI Taxonomy" id="1868734"/>
    <lineage>
        <taxon>Bacteria</taxon>
        <taxon>Bacillati</taxon>
        <taxon>Bacillota</taxon>
        <taxon>Bacilli</taxon>
        <taxon>Bacillales</taxon>
        <taxon>Bacillaceae</taxon>
        <taxon>Aeribacillus</taxon>
    </lineage>
</organism>
<evidence type="ECO:0000313" key="1">
    <source>
        <dbReference type="EMBL" id="WNF33814.1"/>
    </source>
</evidence>
<sequence length="110" mass="12904">MNKVLVPNQVYEAFENVKKTLSHVNEDDLSLIFLNIFVFGRSGDLKILKDYAMKNPTKYLQALIYGYTTDKTGALKTILKNWLSEPYVEDEEKDVEMFAERITRFFIQQK</sequence>
<gene>
    <name evidence="1" type="ORF">RI196_03770</name>
</gene>
<reference evidence="1 2" key="1">
    <citation type="submission" date="2023-09" db="EMBL/GenBank/DDBJ databases">
        <title>Different Types of Thermotolerant Ring-Cleaving Dioxygenases derived from Aeribacillus composti HB-1 applied for multiple aromatic hydrocarbons removal.</title>
        <authorList>
            <person name="Cao L."/>
            <person name="Li M."/>
            <person name="Ma T."/>
        </authorList>
    </citation>
    <scope>NUCLEOTIDE SEQUENCE [LARGE SCALE GENOMIC DNA]</scope>
    <source>
        <strain evidence="1 2">HB-1</strain>
    </source>
</reference>
<keyword evidence="2" id="KW-1185">Reference proteome</keyword>
<evidence type="ECO:0000313" key="2">
    <source>
        <dbReference type="Proteomes" id="UP001303701"/>
    </source>
</evidence>
<proteinExistence type="predicted"/>
<dbReference type="EMBL" id="CP134501">
    <property type="protein sequence ID" value="WNF33814.1"/>
    <property type="molecule type" value="Genomic_DNA"/>
</dbReference>
<protein>
    <submittedName>
        <fullName evidence="1">Uncharacterized protein</fullName>
    </submittedName>
</protein>
<dbReference type="RefSeq" id="WP_311066924.1">
    <property type="nucleotide sequence ID" value="NZ_CP134501.1"/>
</dbReference>